<comment type="caution">
    <text evidence="2">The sequence shown here is derived from an EMBL/GenBank/DDBJ whole genome shotgun (WGS) entry which is preliminary data.</text>
</comment>
<keyword evidence="3" id="KW-1185">Reference proteome</keyword>
<proteinExistence type="predicted"/>
<dbReference type="AlphaFoldDB" id="A0A9P5H2I7"/>
<gene>
    <name evidence="2" type="ORF">G7Z17_g11605</name>
</gene>
<accession>A0A9P5H2I7</accession>
<evidence type="ECO:0000313" key="2">
    <source>
        <dbReference type="EMBL" id="KAF7542400.1"/>
    </source>
</evidence>
<dbReference type="EMBL" id="JAANBB010000450">
    <property type="protein sequence ID" value="KAF7542400.1"/>
    <property type="molecule type" value="Genomic_DNA"/>
</dbReference>
<sequence>MNPNVGGCVGCGEYAENPCCGCCGEFSAYGCCVGCGECPVYPLYVVSGDTGGDMALEYCAGGLPETSLAGRQSAGFVKGSMAKRAAIGWRSGPVARAWDGNINGNINGNSWTASGWRRAAATGDGQVLTDNGAGSSSGAGHWAILGCTSKEATDLTAFQAHLRRLSPSSFAELLRLQPCAGLRQPSPTLANPAPTQLRWHQPAMGQVPGPPRLPWCPRLNPDAGPWPIANAWRCRGLQGGGSRRSDKCDTALQSASG</sequence>
<name>A0A9P5H2I7_9HYPO</name>
<feature type="region of interest" description="Disordered" evidence="1">
    <location>
        <begin position="238"/>
        <end position="257"/>
    </location>
</feature>
<reference evidence="2" key="1">
    <citation type="submission" date="2020-03" db="EMBL/GenBank/DDBJ databases">
        <title>Draft Genome Sequence of Cylindrodendrum hubeiense.</title>
        <authorList>
            <person name="Buettner E."/>
            <person name="Kellner H."/>
        </authorList>
    </citation>
    <scope>NUCLEOTIDE SEQUENCE</scope>
    <source>
        <strain evidence="2">IHI 201604</strain>
    </source>
</reference>
<evidence type="ECO:0000256" key="1">
    <source>
        <dbReference type="SAM" id="MobiDB-lite"/>
    </source>
</evidence>
<protein>
    <submittedName>
        <fullName evidence="2">Uncharacterized protein</fullName>
    </submittedName>
</protein>
<organism evidence="2 3">
    <name type="scientific">Cylindrodendrum hubeiense</name>
    <dbReference type="NCBI Taxonomy" id="595255"/>
    <lineage>
        <taxon>Eukaryota</taxon>
        <taxon>Fungi</taxon>
        <taxon>Dikarya</taxon>
        <taxon>Ascomycota</taxon>
        <taxon>Pezizomycotina</taxon>
        <taxon>Sordariomycetes</taxon>
        <taxon>Hypocreomycetidae</taxon>
        <taxon>Hypocreales</taxon>
        <taxon>Nectriaceae</taxon>
        <taxon>Cylindrodendrum</taxon>
    </lineage>
</organism>
<dbReference type="Proteomes" id="UP000722485">
    <property type="component" value="Unassembled WGS sequence"/>
</dbReference>
<evidence type="ECO:0000313" key="3">
    <source>
        <dbReference type="Proteomes" id="UP000722485"/>
    </source>
</evidence>